<accession>A0A9W4J501</accession>
<evidence type="ECO:0000256" key="1">
    <source>
        <dbReference type="ARBA" id="ARBA00001974"/>
    </source>
</evidence>
<comment type="cofactor">
    <cofactor evidence="1">
        <name>FAD</name>
        <dbReference type="ChEBI" id="CHEBI:57692"/>
    </cofactor>
</comment>
<evidence type="ECO:0000256" key="4">
    <source>
        <dbReference type="ARBA" id="ARBA00022827"/>
    </source>
</evidence>
<evidence type="ECO:0000313" key="7">
    <source>
        <dbReference type="EMBL" id="CAG8374812.1"/>
    </source>
</evidence>
<dbReference type="InterPro" id="IPR050416">
    <property type="entry name" value="FAD-linked_Oxidoreductase"/>
</dbReference>
<evidence type="ECO:0000259" key="6">
    <source>
        <dbReference type="PROSITE" id="PS51387"/>
    </source>
</evidence>
<dbReference type="Pfam" id="PF01565">
    <property type="entry name" value="FAD_binding_4"/>
    <property type="match status" value="1"/>
</dbReference>
<dbReference type="EMBL" id="CAJVPG010000221">
    <property type="protein sequence ID" value="CAG8374812.1"/>
    <property type="molecule type" value="Genomic_DNA"/>
</dbReference>
<feature type="domain" description="FAD-binding PCMH-type" evidence="6">
    <location>
        <begin position="42"/>
        <end position="200"/>
    </location>
</feature>
<dbReference type="Proteomes" id="UP001152649">
    <property type="component" value="Unassembled WGS sequence"/>
</dbReference>
<dbReference type="InterPro" id="IPR006094">
    <property type="entry name" value="Oxid_FAD_bind_N"/>
</dbReference>
<dbReference type="GO" id="GO:0016491">
    <property type="term" value="F:oxidoreductase activity"/>
    <property type="evidence" value="ECO:0007669"/>
    <property type="project" value="UniProtKB-KW"/>
</dbReference>
<comment type="caution">
    <text evidence="7">The sequence shown here is derived from an EMBL/GenBank/DDBJ whole genome shotgun (WGS) entry which is preliminary data.</text>
</comment>
<dbReference type="InterPro" id="IPR036318">
    <property type="entry name" value="FAD-bd_PCMH-like_sf"/>
</dbReference>
<dbReference type="PANTHER" id="PTHR42973:SF39">
    <property type="entry name" value="FAD-BINDING PCMH-TYPE DOMAIN-CONTAINING PROTEIN"/>
    <property type="match status" value="1"/>
</dbReference>
<evidence type="ECO:0000256" key="3">
    <source>
        <dbReference type="ARBA" id="ARBA00022630"/>
    </source>
</evidence>
<sequence length="200" mass="21238">MTVSNTDASPFKILCSLLQAAEIITPDSSDYTESSQTWAAQKYSNPGLVIRPTSTDSLGKALAYLYTTNLDFAIYGHGFSSASAKDVLINTSAFDNFHFEAHSETVTIGAGQPWAEVYRKLSQVAPEYGIIGARTPCVGVAGAIVSGGFSWLSSEYGCISDPENMIDAKVVKYDGSVVWASTEPELLWALRGGGGGFGGR</sequence>
<dbReference type="InterPro" id="IPR016166">
    <property type="entry name" value="FAD-bd_PCMH"/>
</dbReference>
<evidence type="ECO:0000256" key="5">
    <source>
        <dbReference type="ARBA" id="ARBA00023002"/>
    </source>
</evidence>
<keyword evidence="3" id="KW-0285">Flavoprotein</keyword>
<protein>
    <recommendedName>
        <fullName evidence="6">FAD-binding PCMH-type domain-containing protein</fullName>
    </recommendedName>
</protein>
<dbReference type="SUPFAM" id="SSF56176">
    <property type="entry name" value="FAD-binding/transporter-associated domain-like"/>
    <property type="match status" value="1"/>
</dbReference>
<dbReference type="InterPro" id="IPR016169">
    <property type="entry name" value="FAD-bd_PCMH_sub2"/>
</dbReference>
<dbReference type="AlphaFoldDB" id="A0A9W4J501"/>
<dbReference type="GO" id="GO:0071949">
    <property type="term" value="F:FAD binding"/>
    <property type="evidence" value="ECO:0007669"/>
    <property type="project" value="InterPro"/>
</dbReference>
<reference evidence="7" key="1">
    <citation type="submission" date="2021-07" db="EMBL/GenBank/DDBJ databases">
        <authorList>
            <person name="Branca A.L. A."/>
        </authorList>
    </citation>
    <scope>NUCLEOTIDE SEQUENCE</scope>
</reference>
<keyword evidence="5" id="KW-0560">Oxidoreductase</keyword>
<dbReference type="OrthoDB" id="415825at2759"/>
<dbReference type="PROSITE" id="PS51387">
    <property type="entry name" value="FAD_PCMH"/>
    <property type="match status" value="1"/>
</dbReference>
<evidence type="ECO:0000313" key="8">
    <source>
        <dbReference type="Proteomes" id="UP001152649"/>
    </source>
</evidence>
<organism evidence="7 8">
    <name type="scientific">Penicillium salamii</name>
    <dbReference type="NCBI Taxonomy" id="1612424"/>
    <lineage>
        <taxon>Eukaryota</taxon>
        <taxon>Fungi</taxon>
        <taxon>Dikarya</taxon>
        <taxon>Ascomycota</taxon>
        <taxon>Pezizomycotina</taxon>
        <taxon>Eurotiomycetes</taxon>
        <taxon>Eurotiomycetidae</taxon>
        <taxon>Eurotiales</taxon>
        <taxon>Aspergillaceae</taxon>
        <taxon>Penicillium</taxon>
    </lineage>
</organism>
<gene>
    <name evidence="7" type="ORF">PSALAMII_LOCUS5105</name>
</gene>
<keyword evidence="8" id="KW-1185">Reference proteome</keyword>
<keyword evidence="4" id="KW-0274">FAD</keyword>
<proteinExistence type="inferred from homology"/>
<evidence type="ECO:0000256" key="2">
    <source>
        <dbReference type="ARBA" id="ARBA00005466"/>
    </source>
</evidence>
<name>A0A9W4J501_9EURO</name>
<comment type="similarity">
    <text evidence="2">Belongs to the oxygen-dependent FAD-linked oxidoreductase family.</text>
</comment>
<dbReference type="PANTHER" id="PTHR42973">
    <property type="entry name" value="BINDING OXIDOREDUCTASE, PUTATIVE (AFU_ORTHOLOGUE AFUA_1G17690)-RELATED"/>
    <property type="match status" value="1"/>
</dbReference>
<dbReference type="Gene3D" id="3.30.465.10">
    <property type="match status" value="1"/>
</dbReference>